<dbReference type="Pfam" id="PF00271">
    <property type="entry name" value="Helicase_C"/>
    <property type="match status" value="1"/>
</dbReference>
<dbReference type="CDD" id="cd17991">
    <property type="entry name" value="DEXHc_TRCF"/>
    <property type="match status" value="1"/>
</dbReference>
<evidence type="ECO:0000256" key="14">
    <source>
        <dbReference type="SAM" id="MobiDB-lite"/>
    </source>
</evidence>
<evidence type="ECO:0000313" key="18">
    <source>
        <dbReference type="Proteomes" id="UP000516046"/>
    </source>
</evidence>
<dbReference type="InterPro" id="IPR005118">
    <property type="entry name" value="TRCF_C"/>
</dbReference>
<dbReference type="SMART" id="SM00982">
    <property type="entry name" value="TRCF"/>
    <property type="match status" value="1"/>
</dbReference>
<dbReference type="Proteomes" id="UP000516046">
    <property type="component" value="Chromosome"/>
</dbReference>
<dbReference type="AlphaFoldDB" id="A0A7G9WHF1"/>
<dbReference type="NCBIfam" id="TIGR00580">
    <property type="entry name" value="mfd"/>
    <property type="match status" value="1"/>
</dbReference>
<dbReference type="Gene3D" id="3.40.50.11180">
    <property type="match status" value="1"/>
</dbReference>
<evidence type="ECO:0000256" key="12">
    <source>
        <dbReference type="ARBA" id="ARBA00070128"/>
    </source>
</evidence>
<dbReference type="EC" id="3.6.4.-" evidence="13"/>
<dbReference type="InterPro" id="IPR041471">
    <property type="entry name" value="UvrB_inter"/>
</dbReference>
<dbReference type="SUPFAM" id="SSF52540">
    <property type="entry name" value="P-loop containing nucleoside triphosphate hydrolases"/>
    <property type="match status" value="3"/>
</dbReference>
<evidence type="ECO:0000256" key="1">
    <source>
        <dbReference type="ARBA" id="ARBA00004496"/>
    </source>
</evidence>
<comment type="similarity">
    <text evidence="11 13">In the C-terminal section; belongs to the helicase family. RecG subfamily.</text>
</comment>
<evidence type="ECO:0000256" key="5">
    <source>
        <dbReference type="ARBA" id="ARBA00022801"/>
    </source>
</evidence>
<sequence>MKFIANALSRLREYQSLLGAVQQNELPAALTGLSGIHKANMIYALWVHTGKRAFVIAGEESEANRMVSDLAAEGMRALYYPMRDLTLRKGEAASSHDYERQRLQVLARLQAGECDAVVCCIDGALQYTVPPQVLRERTQRIASGDTLAPESVEILLLRCGYEHAVQVEGPGQFARRGGILDLFPPESSAPVRLEFWGDEVDTLSYFDPQTQRRTDACDSVCISPAAEALAEDTTALAERIRKIASSLRGKNAPVSRPVLQEQADMLEQNIHLACMDKFLPILYENPACLLDYCSENDLLFVSELVNVKEKMRTSQFHWNEDVKEYLADGTLCKHLDTYSFTWPDALSLFEKRGTVFLDTFARGSYEIPTKLLLNFSARQLSVWGGSTQLLAEDLSAMLHNKWACAVLAGNERSARTTVADLQAAGIGAFYAEDAEEIARGAVAVLPGSLTAGAEWPGSFFGLITHGKLLQSGKHRKSKRGKNSRPVSSLAELEPGDYVVHESHGIGIYEGIHKLDTHGIVKDYIKIQYAKGDTLYVPVTQLDLVSRYIGPREDANVRLHKLGGTEWQKTKNHVKHAVQDMAKELIKLYAARMHAKGHAFSADNEMQRDFESRFEFDETDDQLRCIEEIKADMEREAPMDRLLCGDVGFGKTEVALRAGFKCICDSKQCALLVPTTILAWQHYQTVLRRMEGFPVKIELLSRFRTPKQQEEIIKRLKRGEVDMVIGTHRLVSKDVRFRDLGLVVIDEEQRFGVAQKEKLKNLCTNVDVLTLSATPIPRTLNMAMSGIRDMSVLEEAPHDRHPVQTYVIEHDEGILADAVRRELRRGGQVYWLHNDVASITQAAGRLKARVPEARIGIGHGKMSEQELSEVWRQLIDHEIDVLVCTTIIETGVDVPNANTLIIDNADRLGLSQLHQIRGRVGRSTRRAYAYFTFTPNKVLSEIAQKRLAAIREFTEFGSGFKIAMRDLEIRGAGNILGGEQHGHMEAVGYDMYLKLLGDAIAAEKGVAPQQGEECLMDLQLQAHIPENYISDGNSRIEMYRRIADIRSDEDALDVTDELIDRYGDPPKSVEGLIQIALLRNMAGLCGLTEVKQQQGQLILYQEKLNMKWISRLTALYPQRVLVNAGGRPYISLHLQPGEDVLALLKELLQTGQKQGGSTAAGGRKEMDKSSSV</sequence>
<evidence type="ECO:0000313" key="17">
    <source>
        <dbReference type="EMBL" id="QNO18113.1"/>
    </source>
</evidence>
<dbReference type="SUPFAM" id="SSF141259">
    <property type="entry name" value="CarD-like"/>
    <property type="match status" value="1"/>
</dbReference>
<dbReference type="SMART" id="SM00487">
    <property type="entry name" value="DEXDc"/>
    <property type="match status" value="1"/>
</dbReference>
<keyword evidence="5 13" id="KW-0378">Hydrolase</keyword>
<dbReference type="Gene3D" id="3.90.1150.50">
    <property type="entry name" value="Transcription-repair-coupling factor, D7 domain"/>
    <property type="match status" value="1"/>
</dbReference>
<dbReference type="SUPFAM" id="SSF143517">
    <property type="entry name" value="TRCF domain-like"/>
    <property type="match status" value="1"/>
</dbReference>
<dbReference type="Pfam" id="PF17757">
    <property type="entry name" value="UvrB_inter"/>
    <property type="match status" value="1"/>
</dbReference>
<gene>
    <name evidence="13 17" type="primary">mfd</name>
    <name evidence="17" type="ORF">H6X83_00105</name>
</gene>
<evidence type="ECO:0000256" key="7">
    <source>
        <dbReference type="ARBA" id="ARBA00022840"/>
    </source>
</evidence>
<feature type="compositionally biased region" description="Basic and acidic residues" evidence="14">
    <location>
        <begin position="1161"/>
        <end position="1171"/>
    </location>
</feature>
<dbReference type="PROSITE" id="PS51194">
    <property type="entry name" value="HELICASE_CTER"/>
    <property type="match status" value="1"/>
</dbReference>
<dbReference type="Pfam" id="PF02559">
    <property type="entry name" value="CarD_TRCF_RID"/>
    <property type="match status" value="1"/>
</dbReference>
<dbReference type="GO" id="GO:0000716">
    <property type="term" value="P:transcription-coupled nucleotide-excision repair, DNA damage recognition"/>
    <property type="evidence" value="ECO:0007669"/>
    <property type="project" value="UniProtKB-UniRule"/>
</dbReference>
<dbReference type="RefSeq" id="WP_212507177.1">
    <property type="nucleotide sequence ID" value="NZ_CP060696.1"/>
</dbReference>
<keyword evidence="8 13" id="KW-0238">DNA-binding</keyword>
<feature type="domain" description="Helicase C-terminal" evidence="16">
    <location>
        <begin position="801"/>
        <end position="967"/>
    </location>
</feature>
<dbReference type="GO" id="GO:0006355">
    <property type="term" value="P:regulation of DNA-templated transcription"/>
    <property type="evidence" value="ECO:0007669"/>
    <property type="project" value="UniProtKB-UniRule"/>
</dbReference>
<feature type="region of interest" description="Disordered" evidence="14">
    <location>
        <begin position="1152"/>
        <end position="1171"/>
    </location>
</feature>
<keyword evidence="3 13" id="KW-0547">Nucleotide-binding</keyword>
<accession>A0A7G9WHF1</accession>
<dbReference type="GO" id="GO:0016787">
    <property type="term" value="F:hydrolase activity"/>
    <property type="evidence" value="ECO:0007669"/>
    <property type="project" value="UniProtKB-KW"/>
</dbReference>
<dbReference type="Gene3D" id="3.40.50.300">
    <property type="entry name" value="P-loop containing nucleotide triphosphate hydrolases"/>
    <property type="match status" value="2"/>
</dbReference>
<dbReference type="Gene3D" id="3.30.2060.10">
    <property type="entry name" value="Penicillin-binding protein 1b domain"/>
    <property type="match status" value="1"/>
</dbReference>
<reference evidence="17 18" key="1">
    <citation type="submission" date="2020-08" db="EMBL/GenBank/DDBJ databases">
        <authorList>
            <person name="Ren C."/>
            <person name="Gu Y."/>
            <person name="Xu Y."/>
        </authorList>
    </citation>
    <scope>NUCLEOTIDE SEQUENCE [LARGE SCALE GENOMIC DNA]</scope>
    <source>
        <strain evidence="17 18">LBM18003</strain>
    </source>
</reference>
<keyword evidence="18" id="KW-1185">Reference proteome</keyword>
<dbReference type="InterPro" id="IPR027417">
    <property type="entry name" value="P-loop_NTPase"/>
</dbReference>
<dbReference type="PANTHER" id="PTHR47964:SF1">
    <property type="entry name" value="ATP-DEPENDENT DNA HELICASE HOMOLOG RECG, CHLOROPLASTIC"/>
    <property type="match status" value="1"/>
</dbReference>
<dbReference type="GO" id="GO:0005737">
    <property type="term" value="C:cytoplasm"/>
    <property type="evidence" value="ECO:0007669"/>
    <property type="project" value="UniProtKB-SubCell"/>
</dbReference>
<comment type="similarity">
    <text evidence="10 13">In the N-terminal section; belongs to the UvrB family.</text>
</comment>
<dbReference type="FunFam" id="3.40.50.300:FF:000546">
    <property type="entry name" value="Transcription-repair-coupling factor"/>
    <property type="match status" value="1"/>
</dbReference>
<evidence type="ECO:0000256" key="2">
    <source>
        <dbReference type="ARBA" id="ARBA00022490"/>
    </source>
</evidence>
<dbReference type="Pfam" id="PF03461">
    <property type="entry name" value="TRCF"/>
    <property type="match status" value="1"/>
</dbReference>
<keyword evidence="9 13" id="KW-0234">DNA repair</keyword>
<protein>
    <recommendedName>
        <fullName evidence="12 13">Transcription-repair-coupling factor</fullName>
        <shortName evidence="13">TRCF</shortName>
        <ecNumber evidence="13">3.6.4.-</ecNumber>
    </recommendedName>
</protein>
<dbReference type="Pfam" id="PF00270">
    <property type="entry name" value="DEAD"/>
    <property type="match status" value="1"/>
</dbReference>
<keyword evidence="4 13" id="KW-0227">DNA damage</keyword>
<dbReference type="HAMAP" id="MF_00969">
    <property type="entry name" value="TRCF"/>
    <property type="match status" value="1"/>
</dbReference>
<dbReference type="InterPro" id="IPR014001">
    <property type="entry name" value="Helicase_ATP-bd"/>
</dbReference>
<dbReference type="KEGG" id="caml:H6X83_00105"/>
<dbReference type="InterPro" id="IPR001650">
    <property type="entry name" value="Helicase_C-like"/>
</dbReference>
<dbReference type="InterPro" id="IPR004576">
    <property type="entry name" value="Mfd"/>
</dbReference>
<name>A0A7G9WHF1_9FIRM</name>
<keyword evidence="2 13" id="KW-0963">Cytoplasm</keyword>
<dbReference type="InterPro" id="IPR011545">
    <property type="entry name" value="DEAD/DEAH_box_helicase_dom"/>
</dbReference>
<dbReference type="InterPro" id="IPR036101">
    <property type="entry name" value="CarD-like/TRCF_RID_sf"/>
</dbReference>
<dbReference type="SMART" id="SM01058">
    <property type="entry name" value="CarD_TRCF"/>
    <property type="match status" value="1"/>
</dbReference>
<dbReference type="Gene3D" id="2.40.10.170">
    <property type="match status" value="1"/>
</dbReference>
<dbReference type="EMBL" id="CP060696">
    <property type="protein sequence ID" value="QNO18113.1"/>
    <property type="molecule type" value="Genomic_DNA"/>
</dbReference>
<dbReference type="SMART" id="SM00490">
    <property type="entry name" value="HELICc"/>
    <property type="match status" value="1"/>
</dbReference>
<evidence type="ECO:0000259" key="16">
    <source>
        <dbReference type="PROSITE" id="PS51194"/>
    </source>
</evidence>
<evidence type="ECO:0000256" key="9">
    <source>
        <dbReference type="ARBA" id="ARBA00023204"/>
    </source>
</evidence>
<organism evidence="17 18">
    <name type="scientific">Caproicibacterium amylolyticum</name>
    <dbReference type="NCBI Taxonomy" id="2766537"/>
    <lineage>
        <taxon>Bacteria</taxon>
        <taxon>Bacillati</taxon>
        <taxon>Bacillota</taxon>
        <taxon>Clostridia</taxon>
        <taxon>Eubacteriales</taxon>
        <taxon>Oscillospiraceae</taxon>
        <taxon>Caproicibacterium</taxon>
    </lineage>
</organism>
<proteinExistence type="inferred from homology"/>
<comment type="subcellular location">
    <subcellularLocation>
        <location evidence="1 13">Cytoplasm</location>
    </subcellularLocation>
</comment>
<keyword evidence="6" id="KW-0347">Helicase</keyword>
<feature type="domain" description="Helicase ATP-binding" evidence="15">
    <location>
        <begin position="631"/>
        <end position="792"/>
    </location>
</feature>
<dbReference type="InterPro" id="IPR003711">
    <property type="entry name" value="CarD-like/TRCF_RID"/>
</dbReference>
<dbReference type="InterPro" id="IPR047112">
    <property type="entry name" value="RecG/Mfd"/>
</dbReference>
<evidence type="ECO:0000256" key="3">
    <source>
        <dbReference type="ARBA" id="ARBA00022741"/>
    </source>
</evidence>
<dbReference type="GO" id="GO:0003684">
    <property type="term" value="F:damaged DNA binding"/>
    <property type="evidence" value="ECO:0007669"/>
    <property type="project" value="InterPro"/>
</dbReference>
<evidence type="ECO:0000256" key="11">
    <source>
        <dbReference type="ARBA" id="ARBA00061399"/>
    </source>
</evidence>
<evidence type="ECO:0000256" key="4">
    <source>
        <dbReference type="ARBA" id="ARBA00022763"/>
    </source>
</evidence>
<dbReference type="GO" id="GO:0003678">
    <property type="term" value="F:DNA helicase activity"/>
    <property type="evidence" value="ECO:0007669"/>
    <property type="project" value="TreeGrafter"/>
</dbReference>
<evidence type="ECO:0000259" key="15">
    <source>
        <dbReference type="PROSITE" id="PS51192"/>
    </source>
</evidence>
<evidence type="ECO:0000256" key="8">
    <source>
        <dbReference type="ARBA" id="ARBA00023125"/>
    </source>
</evidence>
<evidence type="ECO:0000256" key="13">
    <source>
        <dbReference type="HAMAP-Rule" id="MF_00969"/>
    </source>
</evidence>
<evidence type="ECO:0000256" key="10">
    <source>
        <dbReference type="ARBA" id="ARBA00061104"/>
    </source>
</evidence>
<dbReference type="GO" id="GO:0005524">
    <property type="term" value="F:ATP binding"/>
    <property type="evidence" value="ECO:0007669"/>
    <property type="project" value="UniProtKB-UniRule"/>
</dbReference>
<evidence type="ECO:0000256" key="6">
    <source>
        <dbReference type="ARBA" id="ARBA00022806"/>
    </source>
</evidence>
<dbReference type="PROSITE" id="PS51192">
    <property type="entry name" value="HELICASE_ATP_BIND_1"/>
    <property type="match status" value="1"/>
</dbReference>
<keyword evidence="7 13" id="KW-0067">ATP-binding</keyword>
<dbReference type="InterPro" id="IPR037235">
    <property type="entry name" value="TRCF-like_C_D7"/>
</dbReference>
<dbReference type="PANTHER" id="PTHR47964">
    <property type="entry name" value="ATP-DEPENDENT DNA HELICASE HOMOLOG RECG, CHLOROPLASTIC"/>
    <property type="match status" value="1"/>
</dbReference>
<comment type="function">
    <text evidence="13">Couples transcription and DNA repair by recognizing RNA polymerase (RNAP) stalled at DNA lesions. Mediates ATP-dependent release of RNAP and its truncated transcript from the DNA, and recruitment of nucleotide excision repair machinery to the damaged site.</text>
</comment>